<dbReference type="GO" id="GO:0005634">
    <property type="term" value="C:nucleus"/>
    <property type="evidence" value="ECO:0007669"/>
    <property type="project" value="UniProtKB-SubCell"/>
</dbReference>
<dbReference type="PANTHER" id="PTHR13489:SF0">
    <property type="entry name" value="MINI-CHROMOSOME MAINTENANCE COMPLEX-BINDING PROTEIN"/>
    <property type="match status" value="1"/>
</dbReference>
<name>A0AA38J3L7_9CUCU</name>
<sequence>MDILNCTPLQWYDQETHFLEMLNDETTWTKIPLLNVNDLHDLKDSRLVRFQGMIQDMHGPEFYLEKFEVMNEETKKVTTRVGKYIDIASCEPHEIIDGDGSSVVRSERQTYVAISVPAVNTWAYKLEESVYKLTNNPQPSTSCHSQAKRPLDEMETDNSDPLEQSNDNKKQCMQVKNNEASNVVSQEHLLNFPIPDSNGKVCHIKVYQNCDSLKINSVCEFVGFLSVDPSLATHDDDEMNDVEFQVHNPPPSLVPRIHCVSFKPLKHNNPLINESMPSERMPVVRKELLILLTQLLCGDELAAEYFIYNLISEVYLRKELMALGKFSLNISNTPQLENLDYVQELYKFLELMVTKSHYLAMSLENMNELTFVPNSILQLSANTHLVVDETKLTPGKLNEAGVAGVKAIASAIKNQKTMYDFTYYQIEFDCDIPFLIFSEGKSMLPSDVHVVLEPDEMHLNTFSEILQAARHFLKPELLNEIRVYLTSARLLDYNISDDIQELVQNEFVNMRQKGGVSADDLHNLLVLARLVCISEGKHSLDEECWKKACALEETRKNRLKKRP</sequence>
<dbReference type="Proteomes" id="UP001168821">
    <property type="component" value="Unassembled WGS sequence"/>
</dbReference>
<reference evidence="6" key="1">
    <citation type="journal article" date="2023" name="G3 (Bethesda)">
        <title>Whole genome assemblies of Zophobas morio and Tenebrio molitor.</title>
        <authorList>
            <person name="Kaur S."/>
            <person name="Stinson S.A."/>
            <person name="diCenzo G.C."/>
        </authorList>
    </citation>
    <scope>NUCLEOTIDE SEQUENCE</scope>
    <source>
        <strain evidence="6">QUZm001</strain>
    </source>
</reference>
<keyword evidence="7" id="KW-1185">Reference proteome</keyword>
<comment type="caution">
    <text evidence="6">The sequence shown here is derived from an EMBL/GenBank/DDBJ whole genome shotgun (WGS) entry which is preliminary data.</text>
</comment>
<evidence type="ECO:0000256" key="4">
    <source>
        <dbReference type="ARBA" id="ARBA00023242"/>
    </source>
</evidence>
<proteinExistence type="inferred from homology"/>
<dbReference type="PANTHER" id="PTHR13489">
    <property type="entry name" value="MINI-CHROMOSOME MAINTENANCE COMPLEX-BINDING PROTEIN"/>
    <property type="match status" value="1"/>
</dbReference>
<evidence type="ECO:0000256" key="1">
    <source>
        <dbReference type="ARBA" id="ARBA00004123"/>
    </source>
</evidence>
<evidence type="ECO:0000313" key="6">
    <source>
        <dbReference type="EMBL" id="KAJ3663854.1"/>
    </source>
</evidence>
<keyword evidence="4" id="KW-0539">Nucleus</keyword>
<comment type="similarity">
    <text evidence="2">Belongs to the MCMBP family.</text>
</comment>
<evidence type="ECO:0000256" key="5">
    <source>
        <dbReference type="SAM" id="MobiDB-lite"/>
    </source>
</evidence>
<dbReference type="Pfam" id="PF09739">
    <property type="entry name" value="MCM_bind"/>
    <property type="match status" value="1"/>
</dbReference>
<protein>
    <recommendedName>
        <fullName evidence="3">Mini-chromosome maintenance complex-binding protein</fullName>
    </recommendedName>
</protein>
<evidence type="ECO:0000313" key="7">
    <source>
        <dbReference type="Proteomes" id="UP001168821"/>
    </source>
</evidence>
<feature type="region of interest" description="Disordered" evidence="5">
    <location>
        <begin position="135"/>
        <end position="166"/>
    </location>
</feature>
<dbReference type="InterPro" id="IPR019140">
    <property type="entry name" value="MCM_complex-bd"/>
</dbReference>
<comment type="subcellular location">
    <subcellularLocation>
        <location evidence="1">Nucleus</location>
    </subcellularLocation>
</comment>
<dbReference type="GO" id="GO:0003682">
    <property type="term" value="F:chromatin binding"/>
    <property type="evidence" value="ECO:0007669"/>
    <property type="project" value="TreeGrafter"/>
</dbReference>
<dbReference type="GO" id="GO:0006261">
    <property type="term" value="P:DNA-templated DNA replication"/>
    <property type="evidence" value="ECO:0007669"/>
    <property type="project" value="TreeGrafter"/>
</dbReference>
<accession>A0AA38J3L7</accession>
<feature type="compositionally biased region" description="Polar residues" evidence="5">
    <location>
        <begin position="135"/>
        <end position="145"/>
    </location>
</feature>
<organism evidence="6 7">
    <name type="scientific">Zophobas morio</name>
    <dbReference type="NCBI Taxonomy" id="2755281"/>
    <lineage>
        <taxon>Eukaryota</taxon>
        <taxon>Metazoa</taxon>
        <taxon>Ecdysozoa</taxon>
        <taxon>Arthropoda</taxon>
        <taxon>Hexapoda</taxon>
        <taxon>Insecta</taxon>
        <taxon>Pterygota</taxon>
        <taxon>Neoptera</taxon>
        <taxon>Endopterygota</taxon>
        <taxon>Coleoptera</taxon>
        <taxon>Polyphaga</taxon>
        <taxon>Cucujiformia</taxon>
        <taxon>Tenebrionidae</taxon>
        <taxon>Zophobas</taxon>
    </lineage>
</organism>
<evidence type="ECO:0000256" key="3">
    <source>
        <dbReference type="ARBA" id="ARBA00015405"/>
    </source>
</evidence>
<gene>
    <name evidence="6" type="ORF">Zmor_008075</name>
</gene>
<dbReference type="AlphaFoldDB" id="A0AA38J3L7"/>
<evidence type="ECO:0000256" key="2">
    <source>
        <dbReference type="ARBA" id="ARBA00007925"/>
    </source>
</evidence>
<dbReference type="EMBL" id="JALNTZ010000002">
    <property type="protein sequence ID" value="KAJ3663854.1"/>
    <property type="molecule type" value="Genomic_DNA"/>
</dbReference>